<keyword evidence="7" id="KW-0472">Membrane</keyword>
<dbReference type="Gene3D" id="1.10.760.10">
    <property type="entry name" value="Cytochrome c-like domain"/>
    <property type="match status" value="1"/>
</dbReference>
<dbReference type="Proteomes" id="UP000234190">
    <property type="component" value="Unassembled WGS sequence"/>
</dbReference>
<dbReference type="PANTHER" id="PTHR33751:SF9">
    <property type="entry name" value="CYTOCHROME C4"/>
    <property type="match status" value="1"/>
</dbReference>
<evidence type="ECO:0000313" key="9">
    <source>
        <dbReference type="EMBL" id="PLC47893.1"/>
    </source>
</evidence>
<dbReference type="GO" id="GO:0009055">
    <property type="term" value="F:electron transfer activity"/>
    <property type="evidence" value="ECO:0007669"/>
    <property type="project" value="InterPro"/>
</dbReference>
<keyword evidence="3 6" id="KW-0479">Metal-binding</keyword>
<keyword evidence="1" id="KW-0813">Transport</keyword>
<evidence type="ECO:0000256" key="5">
    <source>
        <dbReference type="ARBA" id="ARBA00023004"/>
    </source>
</evidence>
<keyword evidence="4" id="KW-0249">Electron transport</keyword>
<protein>
    <recommendedName>
        <fullName evidence="8">Cytochrome c domain-containing protein</fullName>
    </recommendedName>
</protein>
<evidence type="ECO:0000256" key="1">
    <source>
        <dbReference type="ARBA" id="ARBA00022448"/>
    </source>
</evidence>
<evidence type="ECO:0000256" key="3">
    <source>
        <dbReference type="ARBA" id="ARBA00022723"/>
    </source>
</evidence>
<sequence length="139" mass="14636">MNYDAPSVPYDLLQIESEKSMRSYFQTLRATAIAAALVAGFAVLPAASAQSTFDITVLAGACANCHGTDGRSPGGIPSIAGRPESVLADQLRAFKSDNPPANTTIMNRLVKGFSDDELAALARHFSQIKPQPLSGKQGL</sequence>
<evidence type="ECO:0000256" key="7">
    <source>
        <dbReference type="SAM" id="Phobius"/>
    </source>
</evidence>
<dbReference type="InterPro" id="IPR009056">
    <property type="entry name" value="Cyt_c-like_dom"/>
</dbReference>
<dbReference type="PANTHER" id="PTHR33751">
    <property type="entry name" value="CBB3-TYPE CYTOCHROME C OXIDASE SUBUNIT FIXP"/>
    <property type="match status" value="1"/>
</dbReference>
<proteinExistence type="predicted"/>
<dbReference type="GO" id="GO:0020037">
    <property type="term" value="F:heme binding"/>
    <property type="evidence" value="ECO:0007669"/>
    <property type="project" value="InterPro"/>
</dbReference>
<evidence type="ECO:0000256" key="6">
    <source>
        <dbReference type="PROSITE-ProRule" id="PRU00433"/>
    </source>
</evidence>
<keyword evidence="7" id="KW-1133">Transmembrane helix</keyword>
<dbReference type="PROSITE" id="PS51007">
    <property type="entry name" value="CYTC"/>
    <property type="match status" value="1"/>
</dbReference>
<accession>A0A2N4TYP7</accession>
<reference evidence="9 10" key="1">
    <citation type="submission" date="2017-10" db="EMBL/GenBank/DDBJ databases">
        <title>Two draft genome sequences of Pusillimonas sp. strains isolated from a nitrate- and radionuclide-contaminated groundwater in Russia.</title>
        <authorList>
            <person name="Grouzdev D.S."/>
            <person name="Tourova T.P."/>
            <person name="Goeva M.A."/>
            <person name="Babich T.L."/>
            <person name="Sokolova D.S."/>
            <person name="Abdullin R."/>
            <person name="Poltaraus A.B."/>
            <person name="Toshchakov S.V."/>
            <person name="Nazina T.N."/>
        </authorList>
    </citation>
    <scope>NUCLEOTIDE SEQUENCE [LARGE SCALE GENOMIC DNA]</scope>
    <source>
        <strain evidence="9 10">JR1/69-3-13</strain>
    </source>
</reference>
<keyword evidence="5 6" id="KW-0408">Iron</keyword>
<organism evidence="9 10">
    <name type="scientific">Pollutimonas subterranea</name>
    <dbReference type="NCBI Taxonomy" id="2045210"/>
    <lineage>
        <taxon>Bacteria</taxon>
        <taxon>Pseudomonadati</taxon>
        <taxon>Pseudomonadota</taxon>
        <taxon>Betaproteobacteria</taxon>
        <taxon>Burkholderiales</taxon>
        <taxon>Alcaligenaceae</taxon>
        <taxon>Pollutimonas</taxon>
    </lineage>
</organism>
<dbReference type="EMBL" id="PDNW01000043">
    <property type="protein sequence ID" value="PLC47893.1"/>
    <property type="molecule type" value="Genomic_DNA"/>
</dbReference>
<evidence type="ECO:0000313" key="10">
    <source>
        <dbReference type="Proteomes" id="UP000234190"/>
    </source>
</evidence>
<name>A0A2N4TYP7_9BURK</name>
<feature type="transmembrane region" description="Helical" evidence="7">
    <location>
        <begin position="27"/>
        <end position="47"/>
    </location>
</feature>
<keyword evidence="7" id="KW-0812">Transmembrane</keyword>
<dbReference type="InterPro" id="IPR050597">
    <property type="entry name" value="Cytochrome_c_Oxidase_Subunit"/>
</dbReference>
<evidence type="ECO:0000256" key="2">
    <source>
        <dbReference type="ARBA" id="ARBA00022617"/>
    </source>
</evidence>
<comment type="caution">
    <text evidence="9">The sequence shown here is derived from an EMBL/GenBank/DDBJ whole genome shotgun (WGS) entry which is preliminary data.</text>
</comment>
<dbReference type="GO" id="GO:0046872">
    <property type="term" value="F:metal ion binding"/>
    <property type="evidence" value="ECO:0007669"/>
    <property type="project" value="UniProtKB-KW"/>
</dbReference>
<feature type="domain" description="Cytochrome c" evidence="8">
    <location>
        <begin position="44"/>
        <end position="129"/>
    </location>
</feature>
<dbReference type="InterPro" id="IPR036909">
    <property type="entry name" value="Cyt_c-like_dom_sf"/>
</dbReference>
<dbReference type="AlphaFoldDB" id="A0A2N4TYP7"/>
<keyword evidence="2 6" id="KW-0349">Heme</keyword>
<evidence type="ECO:0000256" key="4">
    <source>
        <dbReference type="ARBA" id="ARBA00022982"/>
    </source>
</evidence>
<dbReference type="SUPFAM" id="SSF46626">
    <property type="entry name" value="Cytochrome c"/>
    <property type="match status" value="1"/>
</dbReference>
<dbReference type="Pfam" id="PF00034">
    <property type="entry name" value="Cytochrom_C"/>
    <property type="match status" value="1"/>
</dbReference>
<evidence type="ECO:0000259" key="8">
    <source>
        <dbReference type="PROSITE" id="PS51007"/>
    </source>
</evidence>
<keyword evidence="10" id="KW-1185">Reference proteome</keyword>
<gene>
    <name evidence="9" type="ORF">CR159_21130</name>
</gene>